<organism evidence="2 3">
    <name type="scientific">Actinomadura verrucosospora</name>
    <dbReference type="NCBI Taxonomy" id="46165"/>
    <lineage>
        <taxon>Bacteria</taxon>
        <taxon>Bacillati</taxon>
        <taxon>Actinomycetota</taxon>
        <taxon>Actinomycetes</taxon>
        <taxon>Streptosporangiales</taxon>
        <taxon>Thermomonosporaceae</taxon>
        <taxon>Actinomadura</taxon>
    </lineage>
</organism>
<protein>
    <submittedName>
        <fullName evidence="2">Uncharacterized protein</fullName>
    </submittedName>
</protein>
<gene>
    <name evidence="2" type="ORF">ACTIVE_2464</name>
</gene>
<dbReference type="SUPFAM" id="SSF110296">
    <property type="entry name" value="Oligoxyloglucan reducing end-specific cellobiohydrolase"/>
    <property type="match status" value="1"/>
</dbReference>
<evidence type="ECO:0000313" key="2">
    <source>
        <dbReference type="EMBL" id="QKG20826.1"/>
    </source>
</evidence>
<keyword evidence="3" id="KW-1185">Reference proteome</keyword>
<feature type="signal peptide" evidence="1">
    <location>
        <begin position="1"/>
        <end position="26"/>
    </location>
</feature>
<accession>A0A7D3ZWE1</accession>
<reference evidence="2 3" key="1">
    <citation type="submission" date="2020-05" db="EMBL/GenBank/DDBJ databases">
        <title>Actinomadura verrucosospora NRRL-B18236 (PFL_A860) Genome sequencing and assembly.</title>
        <authorList>
            <person name="Samborskyy M."/>
        </authorList>
    </citation>
    <scope>NUCLEOTIDE SEQUENCE [LARGE SCALE GENOMIC DNA]</scope>
    <source>
        <strain evidence="2 3">NRRL:B18236</strain>
    </source>
</reference>
<dbReference type="Proteomes" id="UP000501240">
    <property type="component" value="Chromosome"/>
</dbReference>
<keyword evidence="1" id="KW-0732">Signal</keyword>
<name>A0A7D3ZWE1_ACTVE</name>
<dbReference type="AlphaFoldDB" id="A0A7D3ZWE1"/>
<dbReference type="EMBL" id="CP053892">
    <property type="protein sequence ID" value="QKG20826.1"/>
    <property type="molecule type" value="Genomic_DNA"/>
</dbReference>
<dbReference type="RefSeq" id="WP_173095192.1">
    <property type="nucleotide sequence ID" value="NZ_CP053892.1"/>
</dbReference>
<evidence type="ECO:0000313" key="3">
    <source>
        <dbReference type="Proteomes" id="UP000501240"/>
    </source>
</evidence>
<evidence type="ECO:0000256" key="1">
    <source>
        <dbReference type="SAM" id="SignalP"/>
    </source>
</evidence>
<feature type="chain" id="PRO_5028882426" evidence="1">
    <location>
        <begin position="27"/>
        <end position="359"/>
    </location>
</feature>
<sequence>MIPGKASLIAAAAALAVAGLAAPASAATRGDFKPVRLPFLWPENTLKDVAAASPDSVWIAGAQGQVRVPGGLTIPGNPVVRRWKGGGWAEYDLQGLPNHGEIMDVDPVAPEDVWISGSKFGDGNSSSPYLAHFTGSSFAQVALPAGMSPALQADASGVWVLTSTDVYRRTGTTWTHVTSVPDTSRAAFSIRADDDIWILGTSTGPDQSLIAQHWDGRSWQSAPMRDPVPGAGFTGIVALSPTDAWATGNVYRTSPNTPLLMHWDGAAWSNVTPPPGLKTLSGIAKGDDGTLWAIGSAADEPAKPGLIRYSGGTWERVPTTAAPGGIDIHPSALTVVPGTGALWTLGTGGTGGPVVLADG</sequence>
<proteinExistence type="predicted"/>